<evidence type="ECO:0000313" key="2">
    <source>
        <dbReference type="EMBL" id="KAK4405927.1"/>
    </source>
</evidence>
<proteinExistence type="predicted"/>
<feature type="region of interest" description="Disordered" evidence="1">
    <location>
        <begin position="149"/>
        <end position="177"/>
    </location>
</feature>
<dbReference type="InterPro" id="IPR039300">
    <property type="entry name" value="JASON"/>
</dbReference>
<dbReference type="PANTHER" id="PTHR33318:SF16">
    <property type="entry name" value="FK506-BINDING NUCLEAR-LIKE PROTEIN"/>
    <property type="match status" value="1"/>
</dbReference>
<comment type="caution">
    <text evidence="2">The sequence shown here is derived from an EMBL/GenBank/DDBJ whole genome shotgun (WGS) entry which is preliminary data.</text>
</comment>
<dbReference type="PANTHER" id="PTHR33318">
    <property type="entry name" value="ASPARTYL/GLUTAMYL-TRNA(ASN/GLN) AMIDOTRANSFERASE SUBUNIT"/>
    <property type="match status" value="1"/>
</dbReference>
<feature type="compositionally biased region" description="Acidic residues" evidence="1">
    <location>
        <begin position="149"/>
        <end position="164"/>
    </location>
</feature>
<reference evidence="2" key="2">
    <citation type="journal article" date="2024" name="Plant">
        <title>Genomic evolution and insights into agronomic trait innovations of Sesamum species.</title>
        <authorList>
            <person name="Miao H."/>
            <person name="Wang L."/>
            <person name="Qu L."/>
            <person name="Liu H."/>
            <person name="Sun Y."/>
            <person name="Le M."/>
            <person name="Wang Q."/>
            <person name="Wei S."/>
            <person name="Zheng Y."/>
            <person name="Lin W."/>
            <person name="Duan Y."/>
            <person name="Cao H."/>
            <person name="Xiong S."/>
            <person name="Wang X."/>
            <person name="Wei L."/>
            <person name="Li C."/>
            <person name="Ma Q."/>
            <person name="Ju M."/>
            <person name="Zhao R."/>
            <person name="Li G."/>
            <person name="Mu C."/>
            <person name="Tian Q."/>
            <person name="Mei H."/>
            <person name="Zhang T."/>
            <person name="Gao T."/>
            <person name="Zhang H."/>
        </authorList>
    </citation>
    <scope>NUCLEOTIDE SEQUENCE</scope>
    <source>
        <strain evidence="2">K16</strain>
    </source>
</reference>
<dbReference type="EMBL" id="JACGWL010000003">
    <property type="protein sequence ID" value="KAK4405927.1"/>
    <property type="molecule type" value="Genomic_DNA"/>
</dbReference>
<dbReference type="AlphaFoldDB" id="A0AAE1X6V4"/>
<evidence type="ECO:0000256" key="1">
    <source>
        <dbReference type="SAM" id="MobiDB-lite"/>
    </source>
</evidence>
<reference evidence="2" key="1">
    <citation type="submission" date="2020-06" db="EMBL/GenBank/DDBJ databases">
        <authorList>
            <person name="Li T."/>
            <person name="Hu X."/>
            <person name="Zhang T."/>
            <person name="Song X."/>
            <person name="Zhang H."/>
            <person name="Dai N."/>
            <person name="Sheng W."/>
            <person name="Hou X."/>
            <person name="Wei L."/>
        </authorList>
    </citation>
    <scope>NUCLEOTIDE SEQUENCE</scope>
    <source>
        <strain evidence="2">K16</strain>
        <tissue evidence="2">Leaf</tissue>
    </source>
</reference>
<accession>A0AAE1X6V4</accession>
<sequence length="394" mass="44458">MGCFLACFGFKKKKNRRKPGKRSPSQEHNHGSYVPLDYEASIKLDIDENHITSSDSCQLKVKGKEPSISKIKKKVTFNLNVKAYEPIPDNDDDDIGTYLSEGEEETKWEFDAETKSMGIQYSNPASYRYRNCRDSYDDEDDELKIEDGDLNFEEVEDSDEEVDDFGSNRSDDGTLSEEDFPWRSSSFVIESDKEVINNQITKEKDGNSLDLQSREVEGLGSNLHARDRSQYVSSVLNPVENLSQWKAVKAKTATAQLKYQKENSMLKQEGQNHWSTRADSDSFAFKKTRNLSVPWPQQPTIAVDASLSNWLGSLEKKSIINNGSSGTQQPSRNGMPASEVQIWIILISFLEVDKGFPLKATSSLHLSLITVELNNLKLKRNGFLFHDAANPANS</sequence>
<dbReference type="GO" id="GO:0007142">
    <property type="term" value="P:male meiosis II"/>
    <property type="evidence" value="ECO:0007669"/>
    <property type="project" value="InterPro"/>
</dbReference>
<evidence type="ECO:0000313" key="3">
    <source>
        <dbReference type="Proteomes" id="UP001289374"/>
    </source>
</evidence>
<keyword evidence="3" id="KW-1185">Reference proteome</keyword>
<organism evidence="2 3">
    <name type="scientific">Sesamum angolense</name>
    <dbReference type="NCBI Taxonomy" id="2727404"/>
    <lineage>
        <taxon>Eukaryota</taxon>
        <taxon>Viridiplantae</taxon>
        <taxon>Streptophyta</taxon>
        <taxon>Embryophyta</taxon>
        <taxon>Tracheophyta</taxon>
        <taxon>Spermatophyta</taxon>
        <taxon>Magnoliopsida</taxon>
        <taxon>eudicotyledons</taxon>
        <taxon>Gunneridae</taxon>
        <taxon>Pentapetalae</taxon>
        <taxon>asterids</taxon>
        <taxon>lamiids</taxon>
        <taxon>Lamiales</taxon>
        <taxon>Pedaliaceae</taxon>
        <taxon>Sesamum</taxon>
    </lineage>
</organism>
<name>A0AAE1X6V4_9LAMI</name>
<dbReference type="Proteomes" id="UP001289374">
    <property type="component" value="Unassembled WGS sequence"/>
</dbReference>
<protein>
    <submittedName>
        <fullName evidence="2">Uncharacterized protein</fullName>
    </submittedName>
</protein>
<gene>
    <name evidence="2" type="ORF">Sango_0599200</name>
</gene>
<feature type="region of interest" description="Disordered" evidence="1">
    <location>
        <begin position="14"/>
        <end position="33"/>
    </location>
</feature>